<feature type="transmembrane region" description="Helical" evidence="7">
    <location>
        <begin position="282"/>
        <end position="301"/>
    </location>
</feature>
<dbReference type="Gene3D" id="1.20.1250.20">
    <property type="entry name" value="MFS general substrate transporter like domains"/>
    <property type="match status" value="2"/>
</dbReference>
<evidence type="ECO:0000256" key="1">
    <source>
        <dbReference type="ARBA" id="ARBA00004141"/>
    </source>
</evidence>
<dbReference type="InterPro" id="IPR044772">
    <property type="entry name" value="NO3_transporter"/>
</dbReference>
<evidence type="ECO:0000259" key="8">
    <source>
        <dbReference type="PROSITE" id="PS50850"/>
    </source>
</evidence>
<feature type="transmembrane region" description="Helical" evidence="7">
    <location>
        <begin position="106"/>
        <end position="128"/>
    </location>
</feature>
<keyword evidence="3 7" id="KW-0812">Transmembrane</keyword>
<evidence type="ECO:0000256" key="7">
    <source>
        <dbReference type="SAM" id="Phobius"/>
    </source>
</evidence>
<keyword evidence="10" id="KW-1185">Reference proteome</keyword>
<evidence type="ECO:0000256" key="2">
    <source>
        <dbReference type="ARBA" id="ARBA00008432"/>
    </source>
</evidence>
<feature type="domain" description="Major facilitator superfamily (MFS) profile" evidence="8">
    <location>
        <begin position="15"/>
        <end position="412"/>
    </location>
</feature>
<evidence type="ECO:0000256" key="4">
    <source>
        <dbReference type="ARBA" id="ARBA00022989"/>
    </source>
</evidence>
<dbReference type="PATRIC" id="fig|1610491.3.peg.506"/>
<dbReference type="InterPro" id="IPR036259">
    <property type="entry name" value="MFS_trans_sf"/>
</dbReference>
<evidence type="ECO:0000256" key="3">
    <source>
        <dbReference type="ARBA" id="ARBA00022692"/>
    </source>
</evidence>
<comment type="subcellular location">
    <subcellularLocation>
        <location evidence="1">Membrane</location>
        <topology evidence="1">Multi-pass membrane protein</topology>
    </subcellularLocation>
</comment>
<organism evidence="9 10">
    <name type="scientific">Lampropedia cohaerens</name>
    <dbReference type="NCBI Taxonomy" id="1610491"/>
    <lineage>
        <taxon>Bacteria</taxon>
        <taxon>Pseudomonadati</taxon>
        <taxon>Pseudomonadota</taxon>
        <taxon>Betaproteobacteria</taxon>
        <taxon>Burkholderiales</taxon>
        <taxon>Comamonadaceae</taxon>
        <taxon>Lampropedia</taxon>
    </lineage>
</organism>
<feature type="transmembrane region" description="Helical" evidence="7">
    <location>
        <begin position="12"/>
        <end position="39"/>
    </location>
</feature>
<dbReference type="OrthoDB" id="9771451at2"/>
<keyword evidence="5" id="KW-0534">Nitrate assimilation</keyword>
<feature type="transmembrane region" description="Helical" evidence="7">
    <location>
        <begin position="354"/>
        <end position="379"/>
    </location>
</feature>
<feature type="transmembrane region" description="Helical" evidence="7">
    <location>
        <begin position="222"/>
        <end position="242"/>
    </location>
</feature>
<comment type="similarity">
    <text evidence="2">Belongs to the major facilitator superfamily. Nitrate/nitrite porter (TC 2.A.1.8) family.</text>
</comment>
<accession>A0A0U1Q229</accession>
<feature type="transmembrane region" description="Helical" evidence="7">
    <location>
        <begin position="167"/>
        <end position="189"/>
    </location>
</feature>
<dbReference type="RefSeq" id="WP_046740744.1">
    <property type="nucleotide sequence ID" value="NZ_LBNQ01000012.1"/>
</dbReference>
<dbReference type="Pfam" id="PF07690">
    <property type="entry name" value="MFS_1"/>
    <property type="match status" value="1"/>
</dbReference>
<evidence type="ECO:0000313" key="10">
    <source>
        <dbReference type="Proteomes" id="UP000050580"/>
    </source>
</evidence>
<dbReference type="PANTHER" id="PTHR23515">
    <property type="entry name" value="HIGH-AFFINITY NITRATE TRANSPORTER 2.3"/>
    <property type="match status" value="1"/>
</dbReference>
<reference evidence="9 10" key="1">
    <citation type="submission" date="2015-05" db="EMBL/GenBank/DDBJ databases">
        <title>Draft genome sequence of Lampropedia sp. CT6, isolated from the microbial mat of a hot water spring, located at Manikaran, India.</title>
        <authorList>
            <person name="Tripathi C."/>
            <person name="Rani P."/>
            <person name="Mahato N.K."/>
            <person name="Lal R."/>
        </authorList>
    </citation>
    <scope>NUCLEOTIDE SEQUENCE [LARGE SCALE GENOMIC DNA]</scope>
    <source>
        <strain evidence="9 10">CT6</strain>
    </source>
</reference>
<feature type="transmembrane region" description="Helical" evidence="7">
    <location>
        <begin position="391"/>
        <end position="408"/>
    </location>
</feature>
<dbReference type="SUPFAM" id="SSF103473">
    <property type="entry name" value="MFS general substrate transporter"/>
    <property type="match status" value="1"/>
</dbReference>
<name>A0A0U1Q229_9BURK</name>
<keyword evidence="4 7" id="KW-1133">Transmembrane helix</keyword>
<feature type="transmembrane region" description="Helical" evidence="7">
    <location>
        <begin position="321"/>
        <end position="342"/>
    </location>
</feature>
<evidence type="ECO:0000256" key="5">
    <source>
        <dbReference type="ARBA" id="ARBA00023063"/>
    </source>
</evidence>
<dbReference type="EMBL" id="LBNQ01000012">
    <property type="protein sequence ID" value="KKW68818.1"/>
    <property type="molecule type" value="Genomic_DNA"/>
</dbReference>
<dbReference type="GO" id="GO:0042128">
    <property type="term" value="P:nitrate assimilation"/>
    <property type="evidence" value="ECO:0007669"/>
    <property type="project" value="UniProtKB-KW"/>
</dbReference>
<gene>
    <name evidence="9" type="ORF">AAV94_02425</name>
</gene>
<dbReference type="GO" id="GO:0015112">
    <property type="term" value="F:nitrate transmembrane transporter activity"/>
    <property type="evidence" value="ECO:0007669"/>
    <property type="project" value="InterPro"/>
</dbReference>
<feature type="transmembrane region" description="Helical" evidence="7">
    <location>
        <begin position="140"/>
        <end position="161"/>
    </location>
</feature>
<dbReference type="Proteomes" id="UP000050580">
    <property type="component" value="Unassembled WGS sequence"/>
</dbReference>
<comment type="caution">
    <text evidence="9">The sequence shown here is derived from an EMBL/GenBank/DDBJ whole genome shotgun (WGS) entry which is preliminary data.</text>
</comment>
<dbReference type="PROSITE" id="PS50850">
    <property type="entry name" value="MFS"/>
    <property type="match status" value="1"/>
</dbReference>
<dbReference type="STRING" id="1610491.AAV94_02425"/>
<sequence>MAQQEVRAIRHSATAVLISSTFAFTVCFAVWMVFAVLGIPIKNQLGLSETQFGLLAAMPVLSGSLVRVPLGIWTDRYGGRIVFFLVLLLSVVPVWLLAYATAYWHFLVLGLCLGLVGGSFSVGTPYVARWFPKERQGLAMGIFGAGNSGSALTKFIAPTLITAAGGAWVIVPKVYAVALLVTAIVFWLFSASDPRHLVSAHVSFGEQMALLKDPRVLRYCQYYSVVFGGYVALALWITKYFIGEYGFSMELAALLAACFSLPGGVLRAVGGWISDRYGAYQTTWWVMWVCWVCFFILSYPQTALTVQTVSGPWQFHIGLNAWMFTALLFVVGIAMAVGKASVFKFIADDFPDNIGAVSGIVGLAGGLGGFFLPILFGALLDLTGVRSSCFMLLYGTVCISLIFMHFSFQSPSRVAARAGDAPVVLSHKDY</sequence>
<protein>
    <submittedName>
        <fullName evidence="9">Major facilitator transporter</fullName>
    </submittedName>
</protein>
<dbReference type="InterPro" id="IPR020846">
    <property type="entry name" value="MFS_dom"/>
</dbReference>
<dbReference type="AlphaFoldDB" id="A0A0U1Q229"/>
<feature type="transmembrane region" description="Helical" evidence="7">
    <location>
        <begin position="248"/>
        <end position="270"/>
    </location>
</feature>
<evidence type="ECO:0000313" key="9">
    <source>
        <dbReference type="EMBL" id="KKW68818.1"/>
    </source>
</evidence>
<proteinExistence type="inferred from homology"/>
<feature type="transmembrane region" description="Helical" evidence="7">
    <location>
        <begin position="82"/>
        <end position="100"/>
    </location>
</feature>
<keyword evidence="6 7" id="KW-0472">Membrane</keyword>
<evidence type="ECO:0000256" key="6">
    <source>
        <dbReference type="ARBA" id="ARBA00023136"/>
    </source>
</evidence>
<feature type="transmembrane region" description="Helical" evidence="7">
    <location>
        <begin position="51"/>
        <end position="70"/>
    </location>
</feature>
<dbReference type="GO" id="GO:0016020">
    <property type="term" value="C:membrane"/>
    <property type="evidence" value="ECO:0007669"/>
    <property type="project" value="UniProtKB-SubCell"/>
</dbReference>
<dbReference type="InterPro" id="IPR011701">
    <property type="entry name" value="MFS"/>
</dbReference>